<feature type="domain" description="Glycosyl hydrolase family 63 C-terminal" evidence="12">
    <location>
        <begin position="10"/>
        <end position="129"/>
    </location>
</feature>
<evidence type="ECO:0000256" key="10">
    <source>
        <dbReference type="ARBA" id="ARBA00023295"/>
    </source>
</evidence>
<dbReference type="PANTHER" id="PTHR10412">
    <property type="entry name" value="MANNOSYL-OLIGOSACCHARIDE GLUCOSIDASE"/>
    <property type="match status" value="1"/>
</dbReference>
<dbReference type="GO" id="GO:0009311">
    <property type="term" value="P:oligosaccharide metabolic process"/>
    <property type="evidence" value="ECO:0007669"/>
    <property type="project" value="InterPro"/>
</dbReference>
<dbReference type="InterPro" id="IPR031335">
    <property type="entry name" value="Glyco_hydro_63_C"/>
</dbReference>
<keyword evidence="9" id="KW-0325">Glycoprotein</keyword>
<accession>A0A1X7SNM9</accession>
<evidence type="ECO:0000256" key="7">
    <source>
        <dbReference type="ARBA" id="ARBA00022989"/>
    </source>
</evidence>
<evidence type="ECO:0000256" key="3">
    <source>
        <dbReference type="ARBA" id="ARBA00022692"/>
    </source>
</evidence>
<dbReference type="Gene3D" id="1.50.10.10">
    <property type="match status" value="1"/>
</dbReference>
<dbReference type="InterPro" id="IPR004888">
    <property type="entry name" value="Glycoside_hydrolase_63"/>
</dbReference>
<dbReference type="PANTHER" id="PTHR10412:SF11">
    <property type="entry name" value="MANNOSYL-OLIGOSACCHARIDE GLUCOSIDASE"/>
    <property type="match status" value="1"/>
</dbReference>
<dbReference type="GO" id="GO:0006487">
    <property type="term" value="P:protein N-linked glycosylation"/>
    <property type="evidence" value="ECO:0007669"/>
    <property type="project" value="TreeGrafter"/>
</dbReference>
<comment type="similarity">
    <text evidence="2">Belongs to the glycosyl hydrolase 63 family.</text>
</comment>
<evidence type="ECO:0000256" key="11">
    <source>
        <dbReference type="ARBA" id="ARBA00038888"/>
    </source>
</evidence>
<protein>
    <recommendedName>
        <fullName evidence="11">mannosyl-oligosaccharide glucosidase</fullName>
        <ecNumber evidence="11">3.2.1.106</ecNumber>
    </recommendedName>
</protein>
<dbReference type="SUPFAM" id="SSF48208">
    <property type="entry name" value="Six-hairpin glycosidases"/>
    <property type="match status" value="1"/>
</dbReference>
<proteinExistence type="inferred from homology"/>
<sequence>MSTILTSVPTDDYKEYLKSLNDFDTLNKLHWDTKRQVYSDYGLHTSSVKLVTDRDANPPVKIRKVMKEPRLKFVDSFGYVNLFPFLMKLLPPDSLQLEATLTRINNESLLWTDYGLRSLSKSDPFYIAEKSD</sequence>
<evidence type="ECO:0000259" key="12">
    <source>
        <dbReference type="Pfam" id="PF03200"/>
    </source>
</evidence>
<evidence type="ECO:0000256" key="9">
    <source>
        <dbReference type="ARBA" id="ARBA00023180"/>
    </source>
</evidence>
<keyword evidence="10" id="KW-0326">Glycosidase</keyword>
<keyword evidence="4" id="KW-0378">Hydrolase</keyword>
<organism evidence="13">
    <name type="scientific">Amphimedon queenslandica</name>
    <name type="common">Sponge</name>
    <dbReference type="NCBI Taxonomy" id="400682"/>
    <lineage>
        <taxon>Eukaryota</taxon>
        <taxon>Metazoa</taxon>
        <taxon>Porifera</taxon>
        <taxon>Demospongiae</taxon>
        <taxon>Heteroscleromorpha</taxon>
        <taxon>Haplosclerida</taxon>
        <taxon>Niphatidae</taxon>
        <taxon>Amphimedon</taxon>
    </lineage>
</organism>
<dbReference type="GO" id="GO:0004573">
    <property type="term" value="F:Glc3Man9GlcNAc2 oligosaccharide glucosidase activity"/>
    <property type="evidence" value="ECO:0007669"/>
    <property type="project" value="UniProtKB-EC"/>
</dbReference>
<keyword evidence="8" id="KW-0472">Membrane</keyword>
<evidence type="ECO:0000256" key="2">
    <source>
        <dbReference type="ARBA" id="ARBA00010833"/>
    </source>
</evidence>
<dbReference type="EnsemblMetazoa" id="Aqu2.1.03689_001">
    <property type="protein sequence ID" value="Aqu2.1.03689_001"/>
    <property type="gene ID" value="Aqu2.1.03689"/>
</dbReference>
<dbReference type="OrthoDB" id="410058at2759"/>
<evidence type="ECO:0000256" key="6">
    <source>
        <dbReference type="ARBA" id="ARBA00022968"/>
    </source>
</evidence>
<keyword evidence="6" id="KW-0735">Signal-anchor</keyword>
<dbReference type="InterPro" id="IPR012341">
    <property type="entry name" value="6hp_glycosidase-like_sf"/>
</dbReference>
<keyword evidence="3" id="KW-0812">Transmembrane</keyword>
<dbReference type="STRING" id="400682.A0A1X7SNM9"/>
<dbReference type="InterPro" id="IPR008928">
    <property type="entry name" value="6-hairpin_glycosidase_sf"/>
</dbReference>
<reference evidence="13" key="1">
    <citation type="submission" date="2017-05" db="UniProtKB">
        <authorList>
            <consortium name="EnsemblMetazoa"/>
        </authorList>
    </citation>
    <scope>IDENTIFICATION</scope>
</reference>
<evidence type="ECO:0000313" key="13">
    <source>
        <dbReference type="EnsemblMetazoa" id="Aqu2.1.03689_001"/>
    </source>
</evidence>
<dbReference type="GO" id="GO:0005789">
    <property type="term" value="C:endoplasmic reticulum membrane"/>
    <property type="evidence" value="ECO:0007669"/>
    <property type="project" value="UniProtKB-SubCell"/>
</dbReference>
<dbReference type="eggNOG" id="KOG2161">
    <property type="taxonomic scope" value="Eukaryota"/>
</dbReference>
<evidence type="ECO:0000256" key="1">
    <source>
        <dbReference type="ARBA" id="ARBA00004648"/>
    </source>
</evidence>
<dbReference type="EC" id="3.2.1.106" evidence="11"/>
<dbReference type="Pfam" id="PF03200">
    <property type="entry name" value="Glyco_hydro_63"/>
    <property type="match status" value="1"/>
</dbReference>
<keyword evidence="5" id="KW-0256">Endoplasmic reticulum</keyword>
<name>A0A1X7SNM9_AMPQE</name>
<dbReference type="InParanoid" id="A0A1X7SNM9"/>
<evidence type="ECO:0000256" key="8">
    <source>
        <dbReference type="ARBA" id="ARBA00023136"/>
    </source>
</evidence>
<dbReference type="AlphaFoldDB" id="A0A1X7SNM9"/>
<keyword evidence="7" id="KW-1133">Transmembrane helix</keyword>
<evidence type="ECO:0000256" key="4">
    <source>
        <dbReference type="ARBA" id="ARBA00022801"/>
    </source>
</evidence>
<comment type="subcellular location">
    <subcellularLocation>
        <location evidence="1">Endoplasmic reticulum membrane</location>
        <topology evidence="1">Single-pass type II membrane protein</topology>
    </subcellularLocation>
</comment>
<evidence type="ECO:0000256" key="5">
    <source>
        <dbReference type="ARBA" id="ARBA00022824"/>
    </source>
</evidence>